<keyword evidence="3" id="KW-1185">Reference proteome</keyword>
<gene>
    <name evidence="2" type="ORF">DB32_003261</name>
</gene>
<dbReference type="InterPro" id="IPR036812">
    <property type="entry name" value="NAD(P)_OxRdtase_dom_sf"/>
</dbReference>
<dbReference type="STRING" id="927083.DB32_003261"/>
<dbReference type="EMBL" id="CP011125">
    <property type="protein sequence ID" value="AKF06112.1"/>
    <property type="molecule type" value="Genomic_DNA"/>
</dbReference>
<dbReference type="PANTHER" id="PTHR43312">
    <property type="entry name" value="D-THREO-ALDOSE 1-DEHYDROGENASE"/>
    <property type="match status" value="1"/>
</dbReference>
<dbReference type="SUPFAM" id="SSF51430">
    <property type="entry name" value="NAD(P)-linked oxidoreductase"/>
    <property type="match status" value="1"/>
</dbReference>
<evidence type="ECO:0000259" key="1">
    <source>
        <dbReference type="Pfam" id="PF00248"/>
    </source>
</evidence>
<dbReference type="AlphaFoldDB" id="A0A0F6W2X9"/>
<dbReference type="KEGG" id="samy:DB32_003261"/>
<evidence type="ECO:0000313" key="2">
    <source>
        <dbReference type="EMBL" id="AKF06112.1"/>
    </source>
</evidence>
<dbReference type="RefSeq" id="WP_240481208.1">
    <property type="nucleotide sequence ID" value="NZ_CP011125.1"/>
</dbReference>
<dbReference type="Proteomes" id="UP000034883">
    <property type="component" value="Chromosome"/>
</dbReference>
<dbReference type="InterPro" id="IPR053135">
    <property type="entry name" value="AKR2_Oxidoreductase"/>
</dbReference>
<organism evidence="2 3">
    <name type="scientific">Sandaracinus amylolyticus</name>
    <dbReference type="NCBI Taxonomy" id="927083"/>
    <lineage>
        <taxon>Bacteria</taxon>
        <taxon>Pseudomonadati</taxon>
        <taxon>Myxococcota</taxon>
        <taxon>Polyangia</taxon>
        <taxon>Polyangiales</taxon>
        <taxon>Sandaracinaceae</taxon>
        <taxon>Sandaracinus</taxon>
    </lineage>
</organism>
<dbReference type="PANTHER" id="PTHR43312:SF1">
    <property type="entry name" value="NADP-DEPENDENT OXIDOREDUCTASE DOMAIN-CONTAINING PROTEIN"/>
    <property type="match status" value="1"/>
</dbReference>
<proteinExistence type="predicted"/>
<sequence length="294" mass="32129">MIARRALGRTGLDVSIVGLGAGRIGDPSQDAREVERLLHGALDGGVTLIDTARSYGLSEERIGRFLATRRDAFVLSTKVGYDVDGVPDWTGECVRRGIENALGRLRTDRIELVFLHSCPRDVLERRDVIDALHDAKRAGKIRCAGYSGENEELAWAIDSGAFDVVQHSVSVADQRVLDDALPRAAERGIGVLAKRPLANAAFALEHRPDAPDTATYFDRLRAMSIDPRALPWPELALRFSAFAPGVSSAIVGTARLENLVRSLDAASRGPLDPDHVRAIRDAFRARDDHWRGVI</sequence>
<dbReference type="CDD" id="cd19095">
    <property type="entry name" value="AKR_PA4992-like"/>
    <property type="match status" value="1"/>
</dbReference>
<evidence type="ECO:0000313" key="3">
    <source>
        <dbReference type="Proteomes" id="UP000034883"/>
    </source>
</evidence>
<reference evidence="2 3" key="1">
    <citation type="submission" date="2015-03" db="EMBL/GenBank/DDBJ databases">
        <title>Genome assembly of Sandaracinus amylolyticus DSM 53668.</title>
        <authorList>
            <person name="Sharma G."/>
            <person name="Subramanian S."/>
        </authorList>
    </citation>
    <scope>NUCLEOTIDE SEQUENCE [LARGE SCALE GENOMIC DNA]</scope>
    <source>
        <strain evidence="2 3">DSM 53668</strain>
    </source>
</reference>
<feature type="domain" description="NADP-dependent oxidoreductase" evidence="1">
    <location>
        <begin position="17"/>
        <end position="281"/>
    </location>
</feature>
<protein>
    <submittedName>
        <fullName evidence="2">Aldo/keto reductase</fullName>
    </submittedName>
</protein>
<accession>A0A0F6W2X9</accession>
<dbReference type="InterPro" id="IPR023210">
    <property type="entry name" value="NADP_OxRdtase_dom"/>
</dbReference>
<dbReference type="Pfam" id="PF00248">
    <property type="entry name" value="Aldo_ket_red"/>
    <property type="match status" value="1"/>
</dbReference>
<dbReference type="Gene3D" id="3.20.20.100">
    <property type="entry name" value="NADP-dependent oxidoreductase domain"/>
    <property type="match status" value="1"/>
</dbReference>
<name>A0A0F6W2X9_9BACT</name>